<sequence>PGTSVKYTIKADPESYCALLAVDQSVLLLKSGNDITKDLVEQDVEQYDTTIAGHGFRSWEADLRRRKRSVWYPWWGIGGKDAATIFDNSGLVILTDALLFRGPDVAND</sequence>
<dbReference type="AlphaFoldDB" id="A0A0N4TE82"/>
<feature type="domain" description="Alpha-2-macroglobulin bait region" evidence="1">
    <location>
        <begin position="1"/>
        <end position="29"/>
    </location>
</feature>
<reference evidence="4" key="1">
    <citation type="submission" date="2017-02" db="UniProtKB">
        <authorList>
            <consortium name="WormBaseParasite"/>
        </authorList>
    </citation>
    <scope>IDENTIFICATION</scope>
</reference>
<dbReference type="PANTHER" id="PTHR11412:SF175">
    <property type="entry name" value="TEP (THIOLESTER CONTAINING PROTEIN)"/>
    <property type="match status" value="1"/>
</dbReference>
<dbReference type="WBParaSite" id="BPAG_0000652001-mRNA-1">
    <property type="protein sequence ID" value="BPAG_0000652001-mRNA-1"/>
    <property type="gene ID" value="BPAG_0000652001"/>
</dbReference>
<dbReference type="InterPro" id="IPR011625">
    <property type="entry name" value="A2M_N_BRD"/>
</dbReference>
<evidence type="ECO:0000313" key="4">
    <source>
        <dbReference type="WBParaSite" id="BPAG_0000652001-mRNA-1"/>
    </source>
</evidence>
<evidence type="ECO:0000259" key="1">
    <source>
        <dbReference type="Pfam" id="PF07703"/>
    </source>
</evidence>
<keyword evidence="3" id="KW-1185">Reference proteome</keyword>
<dbReference type="InterPro" id="IPR050473">
    <property type="entry name" value="A2M/Complement_sys"/>
</dbReference>
<proteinExistence type="predicted"/>
<evidence type="ECO:0000313" key="3">
    <source>
        <dbReference type="Proteomes" id="UP000278627"/>
    </source>
</evidence>
<dbReference type="PANTHER" id="PTHR11412">
    <property type="entry name" value="MACROGLOBULIN / COMPLEMENT"/>
    <property type="match status" value="1"/>
</dbReference>
<reference evidence="2 3" key="2">
    <citation type="submission" date="2018-11" db="EMBL/GenBank/DDBJ databases">
        <authorList>
            <consortium name="Pathogen Informatics"/>
        </authorList>
    </citation>
    <scope>NUCLEOTIDE SEQUENCE [LARGE SCALE GENOMIC DNA]</scope>
</reference>
<dbReference type="Pfam" id="PF07703">
    <property type="entry name" value="A2M_BRD"/>
    <property type="match status" value="1"/>
</dbReference>
<protein>
    <submittedName>
        <fullName evidence="4">A2M_N_2 domain-containing protein</fullName>
    </submittedName>
</protein>
<dbReference type="STRING" id="6280.A0A0N4TE82"/>
<accession>A0A0N4TE82</accession>
<gene>
    <name evidence="2" type="ORF">BPAG_LOCUS6484</name>
</gene>
<evidence type="ECO:0000313" key="2">
    <source>
        <dbReference type="EMBL" id="VDN87670.1"/>
    </source>
</evidence>
<dbReference type="Gene3D" id="6.20.50.160">
    <property type="match status" value="1"/>
</dbReference>
<dbReference type="EMBL" id="UZAD01005999">
    <property type="protein sequence ID" value="VDN87670.1"/>
    <property type="molecule type" value="Genomic_DNA"/>
</dbReference>
<name>A0A0N4TE82_BRUPA</name>
<organism evidence="4">
    <name type="scientific">Brugia pahangi</name>
    <name type="common">Filarial nematode worm</name>
    <dbReference type="NCBI Taxonomy" id="6280"/>
    <lineage>
        <taxon>Eukaryota</taxon>
        <taxon>Metazoa</taxon>
        <taxon>Ecdysozoa</taxon>
        <taxon>Nematoda</taxon>
        <taxon>Chromadorea</taxon>
        <taxon>Rhabditida</taxon>
        <taxon>Spirurina</taxon>
        <taxon>Spiruromorpha</taxon>
        <taxon>Filarioidea</taxon>
        <taxon>Onchocercidae</taxon>
        <taxon>Brugia</taxon>
    </lineage>
</organism>
<dbReference type="Proteomes" id="UP000278627">
    <property type="component" value="Unassembled WGS sequence"/>
</dbReference>